<feature type="binding site" evidence="4">
    <location>
        <position position="38"/>
    </location>
    <ligand>
        <name>AMP</name>
        <dbReference type="ChEBI" id="CHEBI:456215"/>
    </ligand>
</feature>
<feature type="region of interest" description="LID" evidence="4">
    <location>
        <begin position="128"/>
        <end position="165"/>
    </location>
</feature>
<comment type="subcellular location">
    <subcellularLocation>
        <location evidence="4 6">Cytoplasm</location>
    </subcellularLocation>
</comment>
<dbReference type="GO" id="GO:0008270">
    <property type="term" value="F:zinc ion binding"/>
    <property type="evidence" value="ECO:0007669"/>
    <property type="project" value="UniProtKB-UniRule"/>
</dbReference>
<feature type="binding site" evidence="4">
    <location>
        <position position="201"/>
    </location>
    <ligand>
        <name>ATP</name>
        <dbReference type="ChEBI" id="CHEBI:30616"/>
    </ligand>
</feature>
<dbReference type="NCBIfam" id="NF011100">
    <property type="entry name" value="PRK14527.1"/>
    <property type="match status" value="1"/>
</dbReference>
<evidence type="ECO:0000259" key="7">
    <source>
        <dbReference type="Pfam" id="PF05191"/>
    </source>
</evidence>
<dbReference type="InterPro" id="IPR027417">
    <property type="entry name" value="P-loop_NTPase"/>
</dbReference>
<dbReference type="InterPro" id="IPR033690">
    <property type="entry name" value="Adenylat_kinase_CS"/>
</dbReference>
<feature type="binding site" evidence="4">
    <location>
        <begin position="87"/>
        <end position="90"/>
    </location>
    <ligand>
        <name>AMP</name>
        <dbReference type="ChEBI" id="CHEBI:456215"/>
    </ligand>
</feature>
<keyword evidence="4" id="KW-0963">Cytoplasm</keyword>
<feature type="binding site" evidence="4">
    <location>
        <position position="135"/>
    </location>
    <ligand>
        <name>Zn(2+)</name>
        <dbReference type="ChEBI" id="CHEBI:29105"/>
        <note>structural</note>
    </ligand>
</feature>
<comment type="subunit">
    <text evidence="4 6">Monomer.</text>
</comment>
<dbReference type="AlphaFoldDB" id="A0A2D6LZT2"/>
<keyword evidence="4" id="KW-0862">Zinc</keyword>
<feature type="binding site" evidence="4">
    <location>
        <position position="94"/>
    </location>
    <ligand>
        <name>AMP</name>
        <dbReference type="ChEBI" id="CHEBI:456215"/>
    </ligand>
</feature>
<evidence type="ECO:0000313" key="8">
    <source>
        <dbReference type="EMBL" id="MAG21674.1"/>
    </source>
</evidence>
<keyword evidence="4 6" id="KW-0067">ATP-binding</keyword>
<reference evidence="9" key="1">
    <citation type="submission" date="2017-09" db="EMBL/GenBank/DDBJ databases">
        <title>The Reconstruction of 2,631 Draft Metagenome-Assembled Genomes from the Global Oceans.</title>
        <authorList>
            <person name="Tully B.J."/>
            <person name="Graham E.D."/>
            <person name="Heidelberg J.F."/>
        </authorList>
    </citation>
    <scope>NUCLEOTIDE SEQUENCE [LARGE SCALE GENOMIC DNA]</scope>
</reference>
<dbReference type="NCBIfam" id="NF001381">
    <property type="entry name" value="PRK00279.1-3"/>
    <property type="match status" value="1"/>
</dbReference>
<dbReference type="Pfam" id="PF00406">
    <property type="entry name" value="ADK"/>
    <property type="match status" value="1"/>
</dbReference>
<evidence type="ECO:0000313" key="9">
    <source>
        <dbReference type="Proteomes" id="UP000226592"/>
    </source>
</evidence>
<keyword evidence="3 4" id="KW-0418">Kinase</keyword>
<comment type="similarity">
    <text evidence="4 5">Belongs to the adenylate kinase family.</text>
</comment>
<feature type="binding site" evidence="4">
    <location>
        <begin position="59"/>
        <end position="61"/>
    </location>
    <ligand>
        <name>AMP</name>
        <dbReference type="ChEBI" id="CHEBI:456215"/>
    </ligand>
</feature>
<keyword evidence="4" id="KW-0479">Metal-binding</keyword>
<accession>A0A2D6LZT2</accession>
<dbReference type="PANTHER" id="PTHR23359">
    <property type="entry name" value="NUCLEOTIDE KINASE"/>
    <property type="match status" value="1"/>
</dbReference>
<keyword evidence="4" id="KW-0545">Nucleotide biosynthesis</keyword>
<dbReference type="Gene3D" id="3.40.50.300">
    <property type="entry name" value="P-loop containing nucleotide triphosphate hydrolases"/>
    <property type="match status" value="1"/>
</dbReference>
<sequence>MALNLVFLGSPGAGKGTIAQRLCDKYSIPQISTGQILREAAKKEDEFGKKVKAIMESGDYVDDETMAEIVKNRLNESDTNNGFILDGYPRTVKQAELLDEILGVLGKNISAIMVMRASEETVIMRLSGRRQCKSCGRIYHIKNIPPKVEGKCDECGGELYQREDDKPEAIKKRIRIYNEKTAPLVEYYKNKGLLKEVNVNGELPENMENVEKVLSEMGVN</sequence>
<dbReference type="EMBL" id="NZBU01000001">
    <property type="protein sequence ID" value="MAG21674.1"/>
    <property type="molecule type" value="Genomic_DNA"/>
</dbReference>
<dbReference type="HAMAP" id="MF_00235">
    <property type="entry name" value="Adenylate_kinase_Adk"/>
    <property type="match status" value="1"/>
</dbReference>
<dbReference type="GO" id="GO:0005524">
    <property type="term" value="F:ATP binding"/>
    <property type="evidence" value="ECO:0007669"/>
    <property type="project" value="UniProtKB-UniRule"/>
</dbReference>
<comment type="caution">
    <text evidence="8">The sequence shown here is derived from an EMBL/GenBank/DDBJ whole genome shotgun (WGS) entry which is preliminary data.</text>
</comment>
<feature type="binding site" evidence="4">
    <location>
        <begin position="138"/>
        <end position="139"/>
    </location>
    <ligand>
        <name>ATP</name>
        <dbReference type="ChEBI" id="CHEBI:30616"/>
    </ligand>
</feature>
<proteinExistence type="inferred from homology"/>
<dbReference type="GO" id="GO:0005737">
    <property type="term" value="C:cytoplasm"/>
    <property type="evidence" value="ECO:0007669"/>
    <property type="project" value="UniProtKB-SubCell"/>
</dbReference>
<feature type="region of interest" description="NMP" evidence="4">
    <location>
        <begin position="32"/>
        <end position="61"/>
    </location>
</feature>
<evidence type="ECO:0000256" key="5">
    <source>
        <dbReference type="RuleBase" id="RU003330"/>
    </source>
</evidence>
<feature type="domain" description="Adenylate kinase active site lid" evidence="7">
    <location>
        <begin position="129"/>
        <end position="164"/>
    </location>
</feature>
<feature type="binding site" evidence="4">
    <location>
        <position position="33"/>
    </location>
    <ligand>
        <name>AMP</name>
        <dbReference type="ChEBI" id="CHEBI:456215"/>
    </ligand>
</feature>
<comment type="pathway">
    <text evidence="4">Purine metabolism; AMP biosynthesis via salvage pathway; AMP from ADP: step 1/1.</text>
</comment>
<dbReference type="Pfam" id="PF05191">
    <property type="entry name" value="ADK_lid"/>
    <property type="match status" value="1"/>
</dbReference>
<dbReference type="UniPathway" id="UPA00588">
    <property type="reaction ID" value="UER00649"/>
</dbReference>
<name>A0A2D6LZT2_9ARCH</name>
<dbReference type="NCBIfam" id="NF001380">
    <property type="entry name" value="PRK00279.1-2"/>
    <property type="match status" value="1"/>
</dbReference>
<organism evidence="8 9">
    <name type="scientific">Candidatus Iainarchaeum sp</name>
    <dbReference type="NCBI Taxonomy" id="3101447"/>
    <lineage>
        <taxon>Archaea</taxon>
        <taxon>Candidatus Iainarchaeota</taxon>
        <taxon>Candidatus Iainarchaeia</taxon>
        <taxon>Candidatus Iainarchaeales</taxon>
        <taxon>Candidatus Iainarchaeaceae</taxon>
        <taxon>Candidatus Iainarchaeum</taxon>
    </lineage>
</organism>
<feature type="binding site" evidence="4">
    <location>
        <begin position="12"/>
        <end position="17"/>
    </location>
    <ligand>
        <name>ATP</name>
        <dbReference type="ChEBI" id="CHEBI:30616"/>
    </ligand>
</feature>
<keyword evidence="1 4" id="KW-0808">Transferase</keyword>
<dbReference type="CDD" id="cd01428">
    <property type="entry name" value="ADK"/>
    <property type="match status" value="1"/>
</dbReference>
<evidence type="ECO:0000256" key="6">
    <source>
        <dbReference type="RuleBase" id="RU003331"/>
    </source>
</evidence>
<feature type="binding site" evidence="4">
    <location>
        <position position="129"/>
    </location>
    <ligand>
        <name>ATP</name>
        <dbReference type="ChEBI" id="CHEBI:30616"/>
    </ligand>
</feature>
<dbReference type="Proteomes" id="UP000226592">
    <property type="component" value="Unassembled WGS sequence"/>
</dbReference>
<dbReference type="PRINTS" id="PR00094">
    <property type="entry name" value="ADENYLTKNASE"/>
</dbReference>
<dbReference type="PROSITE" id="PS00113">
    <property type="entry name" value="ADENYLATE_KINASE"/>
    <property type="match status" value="1"/>
</dbReference>
<comment type="function">
    <text evidence="4">Catalyzes the reversible transfer of the terminal phosphate group between ATP and AMP. Plays an important role in cellular energy homeostasis and in adenine nucleotide metabolism.</text>
</comment>
<comment type="catalytic activity">
    <reaction evidence="4 6">
        <text>AMP + ATP = 2 ADP</text>
        <dbReference type="Rhea" id="RHEA:12973"/>
        <dbReference type="ChEBI" id="CHEBI:30616"/>
        <dbReference type="ChEBI" id="CHEBI:456215"/>
        <dbReference type="ChEBI" id="CHEBI:456216"/>
        <dbReference type="EC" id="2.7.4.3"/>
    </reaction>
</comment>
<dbReference type="InterPro" id="IPR000850">
    <property type="entry name" value="Adenylat/UMP-CMP_kin"/>
</dbReference>
<evidence type="ECO:0000256" key="4">
    <source>
        <dbReference type="HAMAP-Rule" id="MF_00235"/>
    </source>
</evidence>
<dbReference type="InterPro" id="IPR006259">
    <property type="entry name" value="Adenyl_kin_sub"/>
</dbReference>
<keyword evidence="2 4" id="KW-0547">Nucleotide-binding</keyword>
<dbReference type="GO" id="GO:0004017">
    <property type="term" value="F:AMP kinase activity"/>
    <property type="evidence" value="ECO:0007669"/>
    <property type="project" value="UniProtKB-UniRule"/>
</dbReference>
<feature type="binding site" evidence="4">
    <location>
        <position position="173"/>
    </location>
    <ligand>
        <name>AMP</name>
        <dbReference type="ChEBI" id="CHEBI:456215"/>
    </ligand>
</feature>
<evidence type="ECO:0000256" key="3">
    <source>
        <dbReference type="ARBA" id="ARBA00022777"/>
    </source>
</evidence>
<evidence type="ECO:0000256" key="2">
    <source>
        <dbReference type="ARBA" id="ARBA00022741"/>
    </source>
</evidence>
<feature type="binding site" evidence="4">
    <location>
        <position position="152"/>
    </location>
    <ligand>
        <name>Zn(2+)</name>
        <dbReference type="ChEBI" id="CHEBI:29105"/>
        <note>structural</note>
    </ligand>
</feature>
<dbReference type="FunFam" id="3.40.50.300:FF:000106">
    <property type="entry name" value="Adenylate kinase mitochondrial"/>
    <property type="match status" value="1"/>
</dbReference>
<dbReference type="GO" id="GO:0044209">
    <property type="term" value="P:AMP salvage"/>
    <property type="evidence" value="ECO:0007669"/>
    <property type="project" value="UniProtKB-UniRule"/>
</dbReference>
<gene>
    <name evidence="4" type="primary">adk</name>
    <name evidence="8" type="ORF">CL943_00010</name>
</gene>
<evidence type="ECO:0000256" key="1">
    <source>
        <dbReference type="ARBA" id="ARBA00022679"/>
    </source>
</evidence>
<protein>
    <recommendedName>
        <fullName evidence="4 6">Adenylate kinase</fullName>
        <shortName evidence="4">AK</shortName>
        <ecNumber evidence="4 6">2.7.4.3</ecNumber>
    </recommendedName>
    <alternativeName>
        <fullName evidence="4">ATP-AMP transphosphorylase</fullName>
    </alternativeName>
    <alternativeName>
        <fullName evidence="4">ATP:AMP phosphotransferase</fullName>
    </alternativeName>
    <alternativeName>
        <fullName evidence="4">Adenylate monophosphate kinase</fullName>
    </alternativeName>
</protein>
<comment type="domain">
    <text evidence="4">Consists of three domains, a large central CORE domain and two small peripheral domains, NMPbind and LID, which undergo movements during catalysis. The LID domain closes over the site of phosphoryl transfer upon ATP binding. Assembling and dissambling the active center during each catalytic cycle provides an effective means to prevent ATP hydrolysis. Some bacteria have evolved a zinc-coordinating structure that stabilizes the LID domain.</text>
</comment>
<dbReference type="SUPFAM" id="SSF52540">
    <property type="entry name" value="P-loop containing nucleoside triphosphate hydrolases"/>
    <property type="match status" value="1"/>
</dbReference>
<dbReference type="EC" id="2.7.4.3" evidence="4 6"/>
<feature type="binding site" evidence="4">
    <location>
        <position position="155"/>
    </location>
    <ligand>
        <name>Zn(2+)</name>
        <dbReference type="ChEBI" id="CHEBI:29105"/>
        <note>structural</note>
    </ligand>
</feature>
<dbReference type="NCBIfam" id="TIGR01351">
    <property type="entry name" value="adk"/>
    <property type="match status" value="1"/>
</dbReference>
<feature type="binding site" evidence="4">
    <location>
        <position position="132"/>
    </location>
    <ligand>
        <name>Zn(2+)</name>
        <dbReference type="ChEBI" id="CHEBI:29105"/>
        <note>structural</note>
    </ligand>
</feature>
<dbReference type="InterPro" id="IPR007862">
    <property type="entry name" value="Adenylate_kinase_lid-dom"/>
</dbReference>
<feature type="binding site" evidence="4">
    <location>
        <position position="162"/>
    </location>
    <ligand>
        <name>AMP</name>
        <dbReference type="ChEBI" id="CHEBI:456215"/>
    </ligand>
</feature>